<name>A0A0F9VB05_9ZZZZ</name>
<organism evidence="2">
    <name type="scientific">marine sediment metagenome</name>
    <dbReference type="NCBI Taxonomy" id="412755"/>
    <lineage>
        <taxon>unclassified sequences</taxon>
        <taxon>metagenomes</taxon>
        <taxon>ecological metagenomes</taxon>
    </lineage>
</organism>
<evidence type="ECO:0000259" key="1">
    <source>
        <dbReference type="Pfam" id="PF01261"/>
    </source>
</evidence>
<gene>
    <name evidence="2" type="ORF">LCGC14_0161920</name>
</gene>
<dbReference type="EMBL" id="LAZR01000061">
    <property type="protein sequence ID" value="KKN96942.1"/>
    <property type="molecule type" value="Genomic_DNA"/>
</dbReference>
<proteinExistence type="predicted"/>
<dbReference type="InterPro" id="IPR036237">
    <property type="entry name" value="Xyl_isomerase-like_sf"/>
</dbReference>
<dbReference type="InterPro" id="IPR050312">
    <property type="entry name" value="IolE/XylAMocC-like"/>
</dbReference>
<dbReference type="PANTHER" id="PTHR12110">
    <property type="entry name" value="HYDROXYPYRUVATE ISOMERASE"/>
    <property type="match status" value="1"/>
</dbReference>
<dbReference type="InterPro" id="IPR013022">
    <property type="entry name" value="Xyl_isomerase-like_TIM-brl"/>
</dbReference>
<accession>A0A0F9VB05</accession>
<reference evidence="2" key="1">
    <citation type="journal article" date="2015" name="Nature">
        <title>Complex archaea that bridge the gap between prokaryotes and eukaryotes.</title>
        <authorList>
            <person name="Spang A."/>
            <person name="Saw J.H."/>
            <person name="Jorgensen S.L."/>
            <person name="Zaremba-Niedzwiedzka K."/>
            <person name="Martijn J."/>
            <person name="Lind A.E."/>
            <person name="van Eijk R."/>
            <person name="Schleper C."/>
            <person name="Guy L."/>
            <person name="Ettema T.J."/>
        </authorList>
    </citation>
    <scope>NUCLEOTIDE SEQUENCE</scope>
</reference>
<dbReference type="AlphaFoldDB" id="A0A0F9VB05"/>
<evidence type="ECO:0000313" key="2">
    <source>
        <dbReference type="EMBL" id="KKN96942.1"/>
    </source>
</evidence>
<protein>
    <recommendedName>
        <fullName evidence="1">Xylose isomerase-like TIM barrel domain-containing protein</fullName>
    </recommendedName>
</protein>
<comment type="caution">
    <text evidence="2">The sequence shown here is derived from an EMBL/GenBank/DDBJ whole genome shotgun (WGS) entry which is preliminary data.</text>
</comment>
<dbReference type="SUPFAM" id="SSF51658">
    <property type="entry name" value="Xylose isomerase-like"/>
    <property type="match status" value="1"/>
</dbReference>
<dbReference type="Gene3D" id="3.20.20.150">
    <property type="entry name" value="Divalent-metal-dependent TIM barrel enzymes"/>
    <property type="match status" value="1"/>
</dbReference>
<sequence length="284" mass="31631">MSWTMTEITARLGASSNVYFWDGGRFGRRRVAQMAEAGILNIEISVDMAGHFDHNDQAHIAEIKDACHRSGAKVVSFHAPDLPWACPLPEVRTGTIKEFLALCEAAEQLGGPLMVCHFDMNEHTESFIREVLPLLAGTSVRLTIENGENLQDYADFVDRIGSPQFGMIVDIGHTKDEDGRNPFTCADRARETIKVCGDRLFHLHLHEFWDGADHWPPFYKGGLIEWGELLAGLADIDYAGAFMFESVPIIPNDPAAFDDNLQRIATFPAELVRLYGDDVEIADP</sequence>
<dbReference type="Pfam" id="PF01261">
    <property type="entry name" value="AP_endonuc_2"/>
    <property type="match status" value="1"/>
</dbReference>
<feature type="domain" description="Xylose isomerase-like TIM barrel" evidence="1">
    <location>
        <begin position="32"/>
        <end position="257"/>
    </location>
</feature>